<feature type="compositionally biased region" description="Polar residues" evidence="1">
    <location>
        <begin position="36"/>
        <end position="47"/>
    </location>
</feature>
<gene>
    <name evidence="2" type="ORF">SKAU_G00204680</name>
</gene>
<feature type="region of interest" description="Disordered" evidence="1">
    <location>
        <begin position="35"/>
        <end position="58"/>
    </location>
</feature>
<organism evidence="2 3">
    <name type="scientific">Synaphobranchus kaupii</name>
    <name type="common">Kaup's arrowtooth eel</name>
    <dbReference type="NCBI Taxonomy" id="118154"/>
    <lineage>
        <taxon>Eukaryota</taxon>
        <taxon>Metazoa</taxon>
        <taxon>Chordata</taxon>
        <taxon>Craniata</taxon>
        <taxon>Vertebrata</taxon>
        <taxon>Euteleostomi</taxon>
        <taxon>Actinopterygii</taxon>
        <taxon>Neopterygii</taxon>
        <taxon>Teleostei</taxon>
        <taxon>Anguilliformes</taxon>
        <taxon>Synaphobranchidae</taxon>
        <taxon>Synaphobranchus</taxon>
    </lineage>
</organism>
<keyword evidence="3" id="KW-1185">Reference proteome</keyword>
<evidence type="ECO:0000256" key="1">
    <source>
        <dbReference type="SAM" id="MobiDB-lite"/>
    </source>
</evidence>
<proteinExistence type="predicted"/>
<sequence>MGAKAGSAHQEQQTYFSRRMRGPIVRAHRALAKRYMQNNPATSTTQGRADPSARESELEPVLPSLGIRNILPAPQIPSVCTPLM</sequence>
<feature type="region of interest" description="Disordered" evidence="1">
    <location>
        <begin position="1"/>
        <end position="22"/>
    </location>
</feature>
<dbReference type="Proteomes" id="UP001152622">
    <property type="component" value="Chromosome 6"/>
</dbReference>
<name>A0A9Q1FG70_SYNKA</name>
<evidence type="ECO:0000313" key="3">
    <source>
        <dbReference type="Proteomes" id="UP001152622"/>
    </source>
</evidence>
<protein>
    <submittedName>
        <fullName evidence="2">Uncharacterized protein</fullName>
    </submittedName>
</protein>
<accession>A0A9Q1FG70</accession>
<dbReference type="EMBL" id="JAINUF010000006">
    <property type="protein sequence ID" value="KAJ8357674.1"/>
    <property type="molecule type" value="Genomic_DNA"/>
</dbReference>
<dbReference type="AlphaFoldDB" id="A0A9Q1FG70"/>
<evidence type="ECO:0000313" key="2">
    <source>
        <dbReference type="EMBL" id="KAJ8357674.1"/>
    </source>
</evidence>
<reference evidence="2" key="1">
    <citation type="journal article" date="2023" name="Science">
        <title>Genome structures resolve the early diversification of teleost fishes.</title>
        <authorList>
            <person name="Parey E."/>
            <person name="Louis A."/>
            <person name="Montfort J."/>
            <person name="Bouchez O."/>
            <person name="Roques C."/>
            <person name="Iampietro C."/>
            <person name="Lluch J."/>
            <person name="Castinel A."/>
            <person name="Donnadieu C."/>
            <person name="Desvignes T."/>
            <person name="Floi Bucao C."/>
            <person name="Jouanno E."/>
            <person name="Wen M."/>
            <person name="Mejri S."/>
            <person name="Dirks R."/>
            <person name="Jansen H."/>
            <person name="Henkel C."/>
            <person name="Chen W.J."/>
            <person name="Zahm M."/>
            <person name="Cabau C."/>
            <person name="Klopp C."/>
            <person name="Thompson A.W."/>
            <person name="Robinson-Rechavi M."/>
            <person name="Braasch I."/>
            <person name="Lecointre G."/>
            <person name="Bobe J."/>
            <person name="Postlethwait J.H."/>
            <person name="Berthelot C."/>
            <person name="Roest Crollius H."/>
            <person name="Guiguen Y."/>
        </authorList>
    </citation>
    <scope>NUCLEOTIDE SEQUENCE</scope>
    <source>
        <strain evidence="2">WJC10195</strain>
    </source>
</reference>
<comment type="caution">
    <text evidence="2">The sequence shown here is derived from an EMBL/GenBank/DDBJ whole genome shotgun (WGS) entry which is preliminary data.</text>
</comment>